<name>A0A8T4LEC2_9ARCH</name>
<evidence type="ECO:0000313" key="2">
    <source>
        <dbReference type="Proteomes" id="UP000675968"/>
    </source>
</evidence>
<evidence type="ECO:0000313" key="1">
    <source>
        <dbReference type="EMBL" id="MBS3061635.1"/>
    </source>
</evidence>
<reference evidence="1" key="2">
    <citation type="submission" date="2021-05" db="EMBL/GenBank/DDBJ databases">
        <title>Protein family content uncovers lineage relationships and bacterial pathway maintenance mechanisms in DPANN archaea.</title>
        <authorList>
            <person name="Castelle C.J."/>
            <person name="Meheust R."/>
            <person name="Jaffe A.L."/>
            <person name="Seitz K."/>
            <person name="Gong X."/>
            <person name="Baker B.J."/>
            <person name="Banfield J.F."/>
        </authorList>
    </citation>
    <scope>NUCLEOTIDE SEQUENCE</scope>
    <source>
        <strain evidence="1">RIFCSPLOWO2_01_FULL_AR10_48_17</strain>
    </source>
</reference>
<sequence>MTMISDVMSTLVLVILFLLASGIILSQNTTFLQNNAQNSFSEYQSEKLSADFESILGIDEPVSQKSLATLLGDAVYYRKISFSYHNPTIIPNADINSYYNADSNQLNIRSALETVMDKLYGKNNYYLEISPKLLDLRLFFVIDGSPSLNNEAVQLVDYATGIPRIVRQFKDLNYGVHPKVFIMAGELMQSNPCQTFEDNNISCEYVYKEQLYKGVATPGWLAKKVANGNFLSQGDQFADLNFVHPIAASNWTVSNDEFLSDDPNATTNPNTLFYCTWKYLDSVPGHMDFNFSFAQTNSTNNSYKSAVWFWVNDHRFSNVTKDLNVERKLVSGWNKFCVGYYTGRSDLGGTLTPFVPRVDYSVSEERRQSSVFPLNDLYAFLAGPTSPDANPSQAIAPDFNGSFYEDWASGSAFAAANAAPQNQATMTMIIPISDELSTGSESEECQNITDFVEKGFCEACNKNYASSANYGCPVNRSQKTVDFAVSVIQPTGYYVFPILADTCDIPAWKPDGRNWFCKKKGFNPYGGQCGTDPLCGECYGPDPLQCPGLTLNSSSVGCDKLECRDAIKTQMTQLATETGGEMIELSNLNELSGKIDTNIRGLLDKFTIKIGVQRPDSERYSYHRLIPLSNRLFASVTFWVYNERE</sequence>
<dbReference type="EMBL" id="JAGVWC010000010">
    <property type="protein sequence ID" value="MBS3061635.1"/>
    <property type="molecule type" value="Genomic_DNA"/>
</dbReference>
<accession>A0A8T4LEC2</accession>
<organism evidence="1 2">
    <name type="scientific">Candidatus Iainarchaeum sp</name>
    <dbReference type="NCBI Taxonomy" id="3101447"/>
    <lineage>
        <taxon>Archaea</taxon>
        <taxon>Candidatus Iainarchaeota</taxon>
        <taxon>Candidatus Iainarchaeia</taxon>
        <taxon>Candidatus Iainarchaeales</taxon>
        <taxon>Candidatus Iainarchaeaceae</taxon>
        <taxon>Candidatus Iainarchaeum</taxon>
    </lineage>
</organism>
<dbReference type="Proteomes" id="UP000675968">
    <property type="component" value="Unassembled WGS sequence"/>
</dbReference>
<reference evidence="1" key="1">
    <citation type="submission" date="2021-03" db="EMBL/GenBank/DDBJ databases">
        <authorList>
            <person name="Jaffe A."/>
        </authorList>
    </citation>
    <scope>NUCLEOTIDE SEQUENCE</scope>
    <source>
        <strain evidence="1">RIFCSPLOWO2_01_FULL_AR10_48_17</strain>
    </source>
</reference>
<comment type="caution">
    <text evidence="1">The sequence shown here is derived from an EMBL/GenBank/DDBJ whole genome shotgun (WGS) entry which is preliminary data.</text>
</comment>
<dbReference type="AlphaFoldDB" id="A0A8T4LEC2"/>
<gene>
    <name evidence="1" type="ORF">J4215_03565</name>
</gene>
<protein>
    <submittedName>
        <fullName evidence="1">Uncharacterized protein</fullName>
    </submittedName>
</protein>
<proteinExistence type="predicted"/>